<dbReference type="InterPro" id="IPR003347">
    <property type="entry name" value="JmjC_dom"/>
</dbReference>
<dbReference type="EMBL" id="GL833128">
    <property type="protein sequence ID" value="EGB08245.1"/>
    <property type="molecule type" value="Genomic_DNA"/>
</dbReference>
<protein>
    <recommendedName>
        <fullName evidence="1">JmjC domain-containing protein</fullName>
    </recommendedName>
</protein>
<evidence type="ECO:0000313" key="2">
    <source>
        <dbReference type="EMBL" id="EGB08245.1"/>
    </source>
</evidence>
<keyword evidence="3" id="KW-1185">Reference proteome</keyword>
<dbReference type="PROSITE" id="PS51184">
    <property type="entry name" value="JMJC"/>
    <property type="match status" value="1"/>
</dbReference>
<dbReference type="Pfam" id="PF13621">
    <property type="entry name" value="Cupin_8"/>
    <property type="match status" value="1"/>
</dbReference>
<dbReference type="SUPFAM" id="SSF51197">
    <property type="entry name" value="Clavaminate synthase-like"/>
    <property type="match status" value="1"/>
</dbReference>
<dbReference type="InParanoid" id="F0Y9J0"/>
<dbReference type="GeneID" id="20228326"/>
<gene>
    <name evidence="2" type="ORF">AURANDRAFT_71656</name>
</gene>
<name>F0Y9J0_AURAN</name>
<dbReference type="Gene3D" id="2.60.120.650">
    <property type="entry name" value="Cupin"/>
    <property type="match status" value="1"/>
</dbReference>
<evidence type="ECO:0000313" key="3">
    <source>
        <dbReference type="Proteomes" id="UP000002729"/>
    </source>
</evidence>
<accession>F0Y9J0</accession>
<dbReference type="AlphaFoldDB" id="F0Y9J0"/>
<dbReference type="InterPro" id="IPR041667">
    <property type="entry name" value="Cupin_8"/>
</dbReference>
<evidence type="ECO:0000259" key="1">
    <source>
        <dbReference type="PROSITE" id="PS51184"/>
    </source>
</evidence>
<organism evidence="3">
    <name type="scientific">Aureococcus anophagefferens</name>
    <name type="common">Harmful bloom alga</name>
    <dbReference type="NCBI Taxonomy" id="44056"/>
    <lineage>
        <taxon>Eukaryota</taxon>
        <taxon>Sar</taxon>
        <taxon>Stramenopiles</taxon>
        <taxon>Ochrophyta</taxon>
        <taxon>Pelagophyceae</taxon>
        <taxon>Pelagomonadales</taxon>
        <taxon>Pelagomonadaceae</taxon>
        <taxon>Aureococcus</taxon>
    </lineage>
</organism>
<sequence length="637" mass="71028">MLGMARTRSWFGSSLPSCTYPRERACCDDVQREVVYSSVHDPPRPSTLVENVLLESTLDRLFPLDPKSGALWCDETFWFDSVEGDEDGPEDDRLLAPAPRLSAPDRNRRSLKAKLQGEWVLTAADVGNDGAAHMRLNGRSWVAIRLAAYVLGRNVGHLRQYFDVHGDRVTVRQTGLPSFTTHLRVDCGDARYPPERAVLTSGYVAPGTHAWDGATLATTITKPDASGGFDGFSREFRSDSEFVYSNFVLDENENRKPVVVLTFTRAARAVTMGRRGSVGLVLLGILYYFHDAVITVLPKPVDDLLLRCLYPREKVNTNAGDVHLPHITYARPIALEDGEDLSAAFDPRGYPKLLRNVVARDQDAIVAYLAERNAGRTMRMLDYTEAIESGAPRRLASCMRNIPDVVVGFDEYARAHLFSNVSRNSSALYAGFEAITDADAVAEVVGVDITELGGRDYRLNQLFTSNFANGTASAALHCAPIDSVVVQLVGTKTWYFVAPDDLKDIPATPMPTFFAFPHTDDELLARVRHVHVVKQRPGDVLYFGPSWCHAVWTEPGPNVMFNMRYNAPHLVKAGPRYLFWKVMARILKNNIRQKSGINPQDNKKFYGRLYEDLMSYYADCGRSDAAEKLFAARHKAP</sequence>
<reference evidence="2 3" key="1">
    <citation type="journal article" date="2011" name="Proc. Natl. Acad. Sci. U.S.A.">
        <title>Niche of harmful alga Aureococcus anophagefferens revealed through ecogenomics.</title>
        <authorList>
            <person name="Gobler C.J."/>
            <person name="Berry D.L."/>
            <person name="Dyhrman S.T."/>
            <person name="Wilhelm S.W."/>
            <person name="Salamov A."/>
            <person name="Lobanov A.V."/>
            <person name="Zhang Y."/>
            <person name="Collier J.L."/>
            <person name="Wurch L.L."/>
            <person name="Kustka A.B."/>
            <person name="Dill B.D."/>
            <person name="Shah M."/>
            <person name="VerBerkmoes N.C."/>
            <person name="Kuo A."/>
            <person name="Terry A."/>
            <person name="Pangilinan J."/>
            <person name="Lindquist E.A."/>
            <person name="Lucas S."/>
            <person name="Paulsen I.T."/>
            <person name="Hattenrath-Lehmann T.K."/>
            <person name="Talmage S.C."/>
            <person name="Walker E.A."/>
            <person name="Koch F."/>
            <person name="Burson A.M."/>
            <person name="Marcoval M.A."/>
            <person name="Tang Y.Z."/>
            <person name="Lecleir G.R."/>
            <person name="Coyne K.J."/>
            <person name="Berg G.M."/>
            <person name="Bertrand E.M."/>
            <person name="Saito M.A."/>
            <person name="Gladyshev V.N."/>
            <person name="Grigoriev I.V."/>
        </authorList>
    </citation>
    <scope>NUCLEOTIDE SEQUENCE [LARGE SCALE GENOMIC DNA]</scope>
    <source>
        <strain evidence="3">CCMP 1984</strain>
    </source>
</reference>
<proteinExistence type="predicted"/>
<dbReference type="RefSeq" id="XP_009036976.1">
    <property type="nucleotide sequence ID" value="XM_009038728.1"/>
</dbReference>
<dbReference type="Proteomes" id="UP000002729">
    <property type="component" value="Unassembled WGS sequence"/>
</dbReference>
<dbReference type="KEGG" id="aaf:AURANDRAFT_71656"/>
<feature type="domain" description="JmjC" evidence="1">
    <location>
        <begin position="439"/>
        <end position="578"/>
    </location>
</feature>